<evidence type="ECO:0000256" key="3">
    <source>
        <dbReference type="ARBA" id="ARBA00022771"/>
    </source>
</evidence>
<feature type="region of interest" description="Disordered" evidence="11">
    <location>
        <begin position="247"/>
        <end position="286"/>
    </location>
</feature>
<dbReference type="Gene3D" id="1.10.565.10">
    <property type="entry name" value="Retinoid X Receptor"/>
    <property type="match status" value="1"/>
</dbReference>
<protein>
    <submittedName>
        <fullName evidence="15">Nuclear hormone receptor HR78 isoform X1</fullName>
    </submittedName>
</protein>
<feature type="compositionally biased region" description="Acidic residues" evidence="11">
    <location>
        <begin position="379"/>
        <end position="388"/>
    </location>
</feature>
<accession>A0A6P8WZI5</accession>
<feature type="domain" description="NR LBD" evidence="13">
    <location>
        <begin position="406"/>
        <end position="644"/>
    </location>
</feature>
<dbReference type="InterPro" id="IPR050274">
    <property type="entry name" value="Nuclear_hormone_rcpt_NR2"/>
</dbReference>
<dbReference type="GO" id="GO:0003700">
    <property type="term" value="F:DNA-binding transcription factor activity"/>
    <property type="evidence" value="ECO:0007669"/>
    <property type="project" value="InterPro"/>
</dbReference>
<keyword evidence="3 10" id="KW-0863">Zinc-finger</keyword>
<reference evidence="15" key="1">
    <citation type="submission" date="2025-08" db="UniProtKB">
        <authorList>
            <consortium name="RefSeq"/>
        </authorList>
    </citation>
    <scope>IDENTIFICATION</scope>
    <source>
        <strain evidence="15">15112-1751.03</strain>
        <tissue evidence="15">Whole Adult</tissue>
    </source>
</reference>
<dbReference type="InterPro" id="IPR035500">
    <property type="entry name" value="NHR-like_dom_sf"/>
</dbReference>
<dbReference type="Pfam" id="PF00104">
    <property type="entry name" value="Hormone_recep"/>
    <property type="match status" value="1"/>
</dbReference>
<name>A0A6P8WZI5_DROAB</name>
<dbReference type="GO" id="GO:0005634">
    <property type="term" value="C:nucleus"/>
    <property type="evidence" value="ECO:0007669"/>
    <property type="project" value="UniProtKB-SubCell"/>
</dbReference>
<evidence type="ECO:0000256" key="4">
    <source>
        <dbReference type="ARBA" id="ARBA00022833"/>
    </source>
</evidence>
<dbReference type="FunFam" id="3.30.50.10:FF:000015">
    <property type="entry name" value="Nuclear receptor subfamily 2, group C, member 1"/>
    <property type="match status" value="1"/>
</dbReference>
<dbReference type="OrthoDB" id="40902at2759"/>
<dbReference type="PROSITE" id="PS00031">
    <property type="entry name" value="NUCLEAR_REC_DBD_1"/>
    <property type="match status" value="1"/>
</dbReference>
<evidence type="ECO:0000256" key="2">
    <source>
        <dbReference type="ARBA" id="ARBA00022723"/>
    </source>
</evidence>
<organism evidence="14 15">
    <name type="scientific">Drosophila albomicans</name>
    <name type="common">Fruit fly</name>
    <dbReference type="NCBI Taxonomy" id="7291"/>
    <lineage>
        <taxon>Eukaryota</taxon>
        <taxon>Metazoa</taxon>
        <taxon>Ecdysozoa</taxon>
        <taxon>Arthropoda</taxon>
        <taxon>Hexapoda</taxon>
        <taxon>Insecta</taxon>
        <taxon>Pterygota</taxon>
        <taxon>Neoptera</taxon>
        <taxon>Endopterygota</taxon>
        <taxon>Diptera</taxon>
        <taxon>Brachycera</taxon>
        <taxon>Muscomorpha</taxon>
        <taxon>Ephydroidea</taxon>
        <taxon>Drosophilidae</taxon>
        <taxon>Drosophila</taxon>
    </lineage>
</organism>
<evidence type="ECO:0000256" key="1">
    <source>
        <dbReference type="ARBA" id="ARBA00004123"/>
    </source>
</evidence>
<dbReference type="AlphaFoldDB" id="A0A6P8WZI5"/>
<keyword evidence="7 10" id="KW-0804">Transcription</keyword>
<dbReference type="Pfam" id="PF00105">
    <property type="entry name" value="zf-C4"/>
    <property type="match status" value="1"/>
</dbReference>
<keyword evidence="4 10" id="KW-0862">Zinc</keyword>
<dbReference type="Proteomes" id="UP000515160">
    <property type="component" value="Chromosome 3"/>
</dbReference>
<dbReference type="GeneID" id="117568391"/>
<dbReference type="PROSITE" id="PS51843">
    <property type="entry name" value="NR_LBD"/>
    <property type="match status" value="1"/>
</dbReference>
<keyword evidence="2 10" id="KW-0479">Metal-binding</keyword>
<dbReference type="SUPFAM" id="SSF57716">
    <property type="entry name" value="Glucocorticoid receptor-like (DNA-binding domain)"/>
    <property type="match status" value="1"/>
</dbReference>
<keyword evidence="5 10" id="KW-0805">Transcription regulation</keyword>
<feature type="compositionally biased region" description="Polar residues" evidence="11">
    <location>
        <begin position="360"/>
        <end position="370"/>
    </location>
</feature>
<dbReference type="FunFam" id="1.10.565.10:FF:000041">
    <property type="entry name" value="Nuclear hormone receptor HR78"/>
    <property type="match status" value="1"/>
</dbReference>
<dbReference type="GO" id="GO:0008270">
    <property type="term" value="F:zinc ion binding"/>
    <property type="evidence" value="ECO:0007669"/>
    <property type="project" value="UniProtKB-KW"/>
</dbReference>
<evidence type="ECO:0000256" key="6">
    <source>
        <dbReference type="ARBA" id="ARBA00023125"/>
    </source>
</evidence>
<keyword evidence="8 10" id="KW-0675">Receptor</keyword>
<comment type="subcellular location">
    <subcellularLocation>
        <location evidence="1 10">Nucleus</location>
    </subcellularLocation>
</comment>
<evidence type="ECO:0000256" key="5">
    <source>
        <dbReference type="ARBA" id="ARBA00023015"/>
    </source>
</evidence>
<dbReference type="SMART" id="SM00430">
    <property type="entry name" value="HOLI"/>
    <property type="match status" value="1"/>
</dbReference>
<evidence type="ECO:0000256" key="11">
    <source>
        <dbReference type="SAM" id="MobiDB-lite"/>
    </source>
</evidence>
<feature type="domain" description="Nuclear receptor" evidence="12">
    <location>
        <begin position="58"/>
        <end position="133"/>
    </location>
</feature>
<dbReference type="CTD" id="40378"/>
<feature type="compositionally biased region" description="Low complexity" evidence="11">
    <location>
        <begin position="247"/>
        <end position="260"/>
    </location>
</feature>
<sequence>MMGTSSGIKTEEPRALGLNHSSGSSSSNNNSTAAAVAAAVAAGNAASSAAAAASLSSVELCLVCGDRASGRHYGAISCEGCKGFFKRSIRKQLGYQCRGAMNCEVTKHHRNRCQFCRLQKCLASGMRSDSVQHERKPIVDRKDGLASSSSSGGISASGSSATGGSSSGSVANKSSYQQVRVKQQQQQQQQQHASSVAAAAASAALFQHAATPPVSSTANSTPFGLNENLFPMGLNFAELTQTLMLASQQQQQQQQQAASSNAPSHCYSPELAKPELDEDDDDSMDNSSTLCLQLLANSASNNNSQHLNFNAAAAAAAAANVDATSTLPTPATVGLIQSTLDKRAIDKALQLLQPIQQQLDRSQSSQNTAAGLSIKPECESDAEDSGTEDVDADLVEHMDLDFDYCNRGDFVANEAIFEQELFPSEAQCAFHVQPPTLVHSYLNMHYVCETGARIIFLTVHTLRKVPAFELLDAHTQMKLLRGSWPALLAVALAQCQRQLAVSTIIGQLVHSVRQVADIDKIEPQKIAKLAQITRTIHDFVQELQSQDVTDLEFGLLRLVLLFNPLLLQPNRRERSLRAYVKRVQLYALATLRRQSGGEERANGLFASLLPLSGLESELTEELFFANLVGQMQIDSMIPFILMMCNSNGL</sequence>
<dbReference type="InterPro" id="IPR001628">
    <property type="entry name" value="Znf_hrmn_rcpt"/>
</dbReference>
<feature type="compositionally biased region" description="Low complexity" evidence="11">
    <location>
        <begin position="146"/>
        <end position="169"/>
    </location>
</feature>
<keyword evidence="14" id="KW-1185">Reference proteome</keyword>
<comment type="similarity">
    <text evidence="10">Belongs to the nuclear hormone receptor family.</text>
</comment>
<feature type="compositionally biased region" description="Low complexity" evidence="11">
    <location>
        <begin position="177"/>
        <end position="195"/>
    </location>
</feature>
<evidence type="ECO:0000259" key="13">
    <source>
        <dbReference type="PROSITE" id="PS51843"/>
    </source>
</evidence>
<dbReference type="RefSeq" id="XP_034104893.1">
    <property type="nucleotide sequence ID" value="XM_034249002.2"/>
</dbReference>
<dbReference type="SUPFAM" id="SSF48508">
    <property type="entry name" value="Nuclear receptor ligand-binding domain"/>
    <property type="match status" value="1"/>
</dbReference>
<dbReference type="Gene3D" id="3.30.50.10">
    <property type="entry name" value="Erythroid Transcription Factor GATA-1, subunit A"/>
    <property type="match status" value="1"/>
</dbReference>
<evidence type="ECO:0000256" key="7">
    <source>
        <dbReference type="ARBA" id="ARBA00023163"/>
    </source>
</evidence>
<feature type="region of interest" description="Disordered" evidence="11">
    <location>
        <begin position="359"/>
        <end position="388"/>
    </location>
</feature>
<evidence type="ECO:0000256" key="8">
    <source>
        <dbReference type="ARBA" id="ARBA00023170"/>
    </source>
</evidence>
<dbReference type="InterPro" id="IPR001723">
    <property type="entry name" value="Nuclear_hrmn_rcpt"/>
</dbReference>
<feature type="region of interest" description="Disordered" evidence="11">
    <location>
        <begin position="132"/>
        <end position="195"/>
    </location>
</feature>
<dbReference type="PANTHER" id="PTHR24083">
    <property type="entry name" value="NUCLEAR HORMONE RECEPTOR"/>
    <property type="match status" value="1"/>
</dbReference>
<dbReference type="InterPro" id="IPR000536">
    <property type="entry name" value="Nucl_hrmn_rcpt_lig-bd"/>
</dbReference>
<evidence type="ECO:0000313" key="14">
    <source>
        <dbReference type="Proteomes" id="UP000515160"/>
    </source>
</evidence>
<keyword evidence="9 10" id="KW-0539">Nucleus</keyword>
<proteinExistence type="inferred from homology"/>
<dbReference type="PROSITE" id="PS51030">
    <property type="entry name" value="NUCLEAR_REC_DBD_2"/>
    <property type="match status" value="1"/>
</dbReference>
<dbReference type="PRINTS" id="PR00398">
    <property type="entry name" value="STRDHORMONER"/>
</dbReference>
<dbReference type="SMART" id="SM00399">
    <property type="entry name" value="ZnF_C4"/>
    <property type="match status" value="1"/>
</dbReference>
<evidence type="ECO:0000259" key="12">
    <source>
        <dbReference type="PROSITE" id="PS51030"/>
    </source>
</evidence>
<keyword evidence="6 10" id="KW-0238">DNA-binding</keyword>
<evidence type="ECO:0000256" key="10">
    <source>
        <dbReference type="RuleBase" id="RU004334"/>
    </source>
</evidence>
<evidence type="ECO:0000313" key="15">
    <source>
        <dbReference type="RefSeq" id="XP_034104893.1"/>
    </source>
</evidence>
<dbReference type="InterPro" id="IPR013088">
    <property type="entry name" value="Znf_NHR/GATA"/>
</dbReference>
<evidence type="ECO:0000256" key="9">
    <source>
        <dbReference type="ARBA" id="ARBA00023242"/>
    </source>
</evidence>
<dbReference type="GO" id="GO:0043565">
    <property type="term" value="F:sequence-specific DNA binding"/>
    <property type="evidence" value="ECO:0007669"/>
    <property type="project" value="InterPro"/>
</dbReference>
<feature type="compositionally biased region" description="Low complexity" evidence="11">
    <location>
        <begin position="15"/>
        <end position="27"/>
    </location>
</feature>
<feature type="region of interest" description="Disordered" evidence="11">
    <location>
        <begin position="1"/>
        <end position="27"/>
    </location>
</feature>
<gene>
    <name evidence="15" type="primary">LOC117568391</name>
</gene>
<dbReference type="PRINTS" id="PR00047">
    <property type="entry name" value="STROIDFINGER"/>
</dbReference>
<feature type="compositionally biased region" description="Basic and acidic residues" evidence="11">
    <location>
        <begin position="132"/>
        <end position="144"/>
    </location>
</feature>